<dbReference type="EMBL" id="JANRMS010000079">
    <property type="protein sequence ID" value="KAJ3547438.1"/>
    <property type="molecule type" value="Genomic_DNA"/>
</dbReference>
<gene>
    <name evidence="1" type="ORF">NM208_g1510</name>
</gene>
<reference evidence="1" key="1">
    <citation type="submission" date="2022-08" db="EMBL/GenBank/DDBJ databases">
        <title>Genome Sequence of Fusarium decemcellulare.</title>
        <authorList>
            <person name="Buettner E."/>
        </authorList>
    </citation>
    <scope>NUCLEOTIDE SEQUENCE</scope>
    <source>
        <strain evidence="1">Babe19</strain>
    </source>
</reference>
<evidence type="ECO:0000313" key="1">
    <source>
        <dbReference type="EMBL" id="KAJ3547438.1"/>
    </source>
</evidence>
<dbReference type="Proteomes" id="UP001148629">
    <property type="component" value="Unassembled WGS sequence"/>
</dbReference>
<organism evidence="1 2">
    <name type="scientific">Fusarium decemcellulare</name>
    <dbReference type="NCBI Taxonomy" id="57161"/>
    <lineage>
        <taxon>Eukaryota</taxon>
        <taxon>Fungi</taxon>
        <taxon>Dikarya</taxon>
        <taxon>Ascomycota</taxon>
        <taxon>Pezizomycotina</taxon>
        <taxon>Sordariomycetes</taxon>
        <taxon>Hypocreomycetidae</taxon>
        <taxon>Hypocreales</taxon>
        <taxon>Nectriaceae</taxon>
        <taxon>Fusarium</taxon>
        <taxon>Fusarium decemcellulare species complex</taxon>
    </lineage>
</organism>
<evidence type="ECO:0000313" key="2">
    <source>
        <dbReference type="Proteomes" id="UP001148629"/>
    </source>
</evidence>
<protein>
    <submittedName>
        <fullName evidence="1">Uncharacterized protein</fullName>
    </submittedName>
</protein>
<accession>A0ACC1SVX9</accession>
<sequence>MAEVVGIAAAATQFLDLSVRVLSATHHLYARFKSVPEEINAMKESLDQFKSILDVIQQDSRASPILANSSLNAFSPLLSNALKELEEILHLFGDISFNSSSSVKRAWDVAFTSKIRRKITERCRRIERLKPDLIILYQHYRGLKLEHQVLSQSTHLRTDVSSGFSSLEQRLSEDFQLLRREIRQLSVRESMTKKRRDLTTLRNRACKCYPSSKDSELLSFTNFQILFSKKQLHSPGCPHKDKSVSWSLGFRSLSPRLQVMLGIRLGTSLSIIQEISPHNIVDAGTSPAFIALIEAHRELEYLIPDNQFTLPRGFMLTTQESTCKGLTVNTYAYTAVESSTERRIIQVFSTLLQSLASAFRAGTASPCDRTQKNVTVLHAFIDLAMKCCWMQEKLYPLLDQTIQILVSGSEDPNSVGRPNRVLNFYNEDLTPLGIVSLYWDHACHPAHMAVINRSEHQLRQLLRIGRVDIHAKSLPLVALAVGWPVGLKILLESGADPNDGILPAVREGHIPSIRLLLDYGCDFFQSEPGSVLHTGYDLLSEASIYACHADVFCLLIEKLAQRRRALLRLALKNLPGPDLDRLGLRSEAQECDQSLLDQHAREVFHRLIAAEIKVPAGFWPGKESIIYHHHDITYSLAKKLYSMGFHDIDVPKDGTSDHTPLYNAISRAPLDYADVSDHLRLIVWYLEKGARLPVEPSERFRLFLPSWNGILTSTIWINEGTRLDGPLELLRQLYPQGALIFESGTCRCNVAGFNPSSLVLQSQNGPFDLTGRRRWLFHLPRYAQMGLPLTPQCFQDICRLEIFERLGMAHTCCSPFKSDDSTSLNSESSEEAQELEEEDILLASALESHLRLYSDLHQRHSSNFEAFWLSWWIALEHHLPFETDQLWSEHDQELQLPDGLALEEQSSGRISTFQGDSYEPRTGAISSIVGFYVASFTMETVDEFLNQFATGLGKM</sequence>
<keyword evidence="2" id="KW-1185">Reference proteome</keyword>
<comment type="caution">
    <text evidence="1">The sequence shown here is derived from an EMBL/GenBank/DDBJ whole genome shotgun (WGS) entry which is preliminary data.</text>
</comment>
<name>A0ACC1SVX9_9HYPO</name>
<proteinExistence type="predicted"/>